<evidence type="ECO:0000313" key="11">
    <source>
        <dbReference type="Proteomes" id="UP000051017"/>
    </source>
</evidence>
<dbReference type="PANTHER" id="PTHR42781:SF4">
    <property type="entry name" value="SPERMIDINE_PUTRESCINE IMPORT ATP-BINDING PROTEIN POTA"/>
    <property type="match status" value="1"/>
</dbReference>
<keyword evidence="8" id="KW-0472">Membrane</keyword>
<keyword evidence="5" id="KW-0067">ATP-binding</keyword>
<dbReference type="AlphaFoldDB" id="A0A0R2QJC4"/>
<dbReference type="InterPro" id="IPR017871">
    <property type="entry name" value="ABC_transporter-like_CS"/>
</dbReference>
<dbReference type="GO" id="GO:0005524">
    <property type="term" value="F:ATP binding"/>
    <property type="evidence" value="ECO:0007669"/>
    <property type="project" value="UniProtKB-KW"/>
</dbReference>
<dbReference type="SUPFAM" id="SSF52540">
    <property type="entry name" value="P-loop containing nucleoside triphosphate hydrolases"/>
    <property type="match status" value="1"/>
</dbReference>
<keyword evidence="7" id="KW-0406">Ion transport</keyword>
<dbReference type="Proteomes" id="UP000051017">
    <property type="component" value="Unassembled WGS sequence"/>
</dbReference>
<dbReference type="EMBL" id="LIBJ01000029">
    <property type="protein sequence ID" value="KRO49227.1"/>
    <property type="molecule type" value="Genomic_DNA"/>
</dbReference>
<evidence type="ECO:0000256" key="4">
    <source>
        <dbReference type="ARBA" id="ARBA00022741"/>
    </source>
</evidence>
<keyword evidence="3" id="KW-0410">Iron transport</keyword>
<dbReference type="Pfam" id="PF00005">
    <property type="entry name" value="ABC_tran"/>
    <property type="match status" value="1"/>
</dbReference>
<organism evidence="10 11">
    <name type="scientific">Acidimicrobiia bacterium BACL6 MAG-120924-bin43</name>
    <dbReference type="NCBI Taxonomy" id="1655583"/>
    <lineage>
        <taxon>Bacteria</taxon>
        <taxon>Bacillati</taxon>
        <taxon>Actinomycetota</taxon>
        <taxon>Acidimicrobiia</taxon>
        <taxon>acIV cluster</taxon>
    </lineage>
</organism>
<accession>A0A0R2QJC4</accession>
<dbReference type="InterPro" id="IPR003593">
    <property type="entry name" value="AAA+_ATPase"/>
</dbReference>
<dbReference type="InterPro" id="IPR027417">
    <property type="entry name" value="P-loop_NTPase"/>
</dbReference>
<protein>
    <recommendedName>
        <fullName evidence="9">ABC transporter domain-containing protein</fullName>
    </recommendedName>
</protein>
<dbReference type="InterPro" id="IPR015853">
    <property type="entry name" value="ABC_transpr_FbpC"/>
</dbReference>
<dbReference type="PROSITE" id="PS50893">
    <property type="entry name" value="ABC_TRANSPORTER_2"/>
    <property type="match status" value="1"/>
</dbReference>
<dbReference type="SMART" id="SM00382">
    <property type="entry name" value="AAA"/>
    <property type="match status" value="1"/>
</dbReference>
<reference evidence="10 11" key="1">
    <citation type="submission" date="2015-10" db="EMBL/GenBank/DDBJ databases">
        <title>Metagenome-Assembled Genomes uncover a global brackish microbiome.</title>
        <authorList>
            <person name="Hugerth L.W."/>
            <person name="Larsson J."/>
            <person name="Alneberg J."/>
            <person name="Lindh M.V."/>
            <person name="Legrand C."/>
            <person name="Pinhassi J."/>
            <person name="Andersson A.F."/>
        </authorList>
    </citation>
    <scope>NUCLEOTIDE SEQUENCE [LARGE SCALE GENOMIC DNA]</scope>
    <source>
        <strain evidence="10">BACL6 MAG-120924-bin43</strain>
    </source>
</reference>
<keyword evidence="6" id="KW-0408">Iron</keyword>
<comment type="caution">
    <text evidence="10">The sequence shown here is derived from an EMBL/GenBank/DDBJ whole genome shotgun (WGS) entry which is preliminary data.</text>
</comment>
<dbReference type="GO" id="GO:0015408">
    <property type="term" value="F:ABC-type ferric iron transporter activity"/>
    <property type="evidence" value="ECO:0007669"/>
    <property type="project" value="InterPro"/>
</dbReference>
<keyword evidence="1" id="KW-0813">Transport</keyword>
<dbReference type="GO" id="GO:0016020">
    <property type="term" value="C:membrane"/>
    <property type="evidence" value="ECO:0007669"/>
    <property type="project" value="InterPro"/>
</dbReference>
<keyword evidence="2" id="KW-1003">Cell membrane</keyword>
<dbReference type="PANTHER" id="PTHR42781">
    <property type="entry name" value="SPERMIDINE/PUTRESCINE IMPORT ATP-BINDING PROTEIN POTA"/>
    <property type="match status" value="1"/>
</dbReference>
<feature type="domain" description="ABC transporter" evidence="9">
    <location>
        <begin position="2"/>
        <end position="216"/>
    </location>
</feature>
<name>A0A0R2QJC4_9ACTN</name>
<evidence type="ECO:0000256" key="2">
    <source>
        <dbReference type="ARBA" id="ARBA00022475"/>
    </source>
</evidence>
<evidence type="ECO:0000256" key="3">
    <source>
        <dbReference type="ARBA" id="ARBA00022496"/>
    </source>
</evidence>
<sequence length="216" mass="23524">MLALTDITINYEGRTILINASLSVARGEIVSLVGPSGSGKTTLLRVIAGLEQPSQGTVVIDNRLMTGIPTHKRDVGLVFQDNQLFPHLCVFDNIAYSLRIKRVSKALQIEKVNEMLSLIGMEDLARRDVGNLSGGEAKRIAVARALVANPFILLLDEPLTGLDAELHDRLLDDMGALLRARGTTVVHVTHDRNEATRLSDRVVDVRTLSQSGAQLQ</sequence>
<evidence type="ECO:0000256" key="6">
    <source>
        <dbReference type="ARBA" id="ARBA00023004"/>
    </source>
</evidence>
<evidence type="ECO:0000256" key="7">
    <source>
        <dbReference type="ARBA" id="ARBA00023065"/>
    </source>
</evidence>
<proteinExistence type="predicted"/>
<evidence type="ECO:0000259" key="9">
    <source>
        <dbReference type="PROSITE" id="PS50893"/>
    </source>
</evidence>
<gene>
    <name evidence="10" type="ORF">ABR75_00570</name>
</gene>
<dbReference type="InterPro" id="IPR050093">
    <property type="entry name" value="ABC_SmlMolc_Importer"/>
</dbReference>
<evidence type="ECO:0000256" key="1">
    <source>
        <dbReference type="ARBA" id="ARBA00022448"/>
    </source>
</evidence>
<keyword evidence="4" id="KW-0547">Nucleotide-binding</keyword>
<dbReference type="InterPro" id="IPR003439">
    <property type="entry name" value="ABC_transporter-like_ATP-bd"/>
</dbReference>
<dbReference type="CDD" id="cd03259">
    <property type="entry name" value="ABC_Carb_Solutes_like"/>
    <property type="match status" value="1"/>
</dbReference>
<evidence type="ECO:0000313" key="10">
    <source>
        <dbReference type="EMBL" id="KRO49227.1"/>
    </source>
</evidence>
<dbReference type="GO" id="GO:0016887">
    <property type="term" value="F:ATP hydrolysis activity"/>
    <property type="evidence" value="ECO:0007669"/>
    <property type="project" value="InterPro"/>
</dbReference>
<evidence type="ECO:0000256" key="5">
    <source>
        <dbReference type="ARBA" id="ARBA00022840"/>
    </source>
</evidence>
<evidence type="ECO:0000256" key="8">
    <source>
        <dbReference type="ARBA" id="ARBA00023136"/>
    </source>
</evidence>
<dbReference type="PROSITE" id="PS00211">
    <property type="entry name" value="ABC_TRANSPORTER_1"/>
    <property type="match status" value="1"/>
</dbReference>
<dbReference type="Gene3D" id="3.40.50.300">
    <property type="entry name" value="P-loop containing nucleotide triphosphate hydrolases"/>
    <property type="match status" value="1"/>
</dbReference>